<dbReference type="CDD" id="cd02440">
    <property type="entry name" value="AdoMet_MTases"/>
    <property type="match status" value="1"/>
</dbReference>
<dbReference type="RefSeq" id="WP_092730049.1">
    <property type="nucleotide sequence ID" value="NZ_FMXE01000014.1"/>
</dbReference>
<sequence length="309" mass="36592">MTVKKDRYSNFRKLSEEFKENYYKWHTEGQYQGSYESRITPNQLWENLPDRELDSYYTTELEVIDRYYQPLRNASILEIGCGDGNLTWKLAQKCKMLESWDVDAGAVELTKIRLQNLDLENSSVKKFDIKDIDPEKVDKKYDVVFFIQVLEHIPGWDQEEYFRKVFSLVKDDGGILFISTPNRWTFRDHHDTGKLFIHWLPRFLKVPIAKRFGFGLSDHDPSWPYPPILHDYVSFSWMKSKAKKFAGNTTVRVSRMEFYPNMDVWFQYKKAGGKGKRKILLPLVKHIGKILNINYYFGAKIIIQKNNPS</sequence>
<name>A0A1G5Y5Z0_9BACT</name>
<gene>
    <name evidence="1" type="ORF">SAMN03080617_02264</name>
</gene>
<reference evidence="2" key="1">
    <citation type="submission" date="2016-10" db="EMBL/GenBank/DDBJ databases">
        <authorList>
            <person name="Varghese N."/>
            <person name="Submissions S."/>
        </authorList>
    </citation>
    <scope>NUCLEOTIDE SEQUENCE [LARGE SCALE GENOMIC DNA]</scope>
    <source>
        <strain evidence="2">DSM 22703</strain>
    </source>
</reference>
<evidence type="ECO:0000313" key="2">
    <source>
        <dbReference type="Proteomes" id="UP000198756"/>
    </source>
</evidence>
<evidence type="ECO:0000313" key="1">
    <source>
        <dbReference type="EMBL" id="SDA77870.1"/>
    </source>
</evidence>
<keyword evidence="2" id="KW-1185">Reference proteome</keyword>
<accession>A0A1G5Y5Z0</accession>
<dbReference type="EMBL" id="FMXE01000014">
    <property type="protein sequence ID" value="SDA77870.1"/>
    <property type="molecule type" value="Genomic_DNA"/>
</dbReference>
<keyword evidence="1" id="KW-0489">Methyltransferase</keyword>
<dbReference type="SUPFAM" id="SSF53335">
    <property type="entry name" value="S-adenosyl-L-methionine-dependent methyltransferases"/>
    <property type="match status" value="1"/>
</dbReference>
<dbReference type="InterPro" id="IPR029063">
    <property type="entry name" value="SAM-dependent_MTases_sf"/>
</dbReference>
<dbReference type="Pfam" id="PF13489">
    <property type="entry name" value="Methyltransf_23"/>
    <property type="match status" value="1"/>
</dbReference>
<dbReference type="PANTHER" id="PTHR43861">
    <property type="entry name" value="TRANS-ACONITATE 2-METHYLTRANSFERASE-RELATED"/>
    <property type="match status" value="1"/>
</dbReference>
<dbReference type="Proteomes" id="UP000198756">
    <property type="component" value="Unassembled WGS sequence"/>
</dbReference>
<dbReference type="STRING" id="279824.SAMN03080617_02264"/>
<dbReference type="AlphaFoldDB" id="A0A1G5Y5Z0"/>
<protein>
    <submittedName>
        <fullName evidence="1">Methyltransferase domain-containing protein</fullName>
    </submittedName>
</protein>
<dbReference type="GO" id="GO:0032259">
    <property type="term" value="P:methylation"/>
    <property type="evidence" value="ECO:0007669"/>
    <property type="project" value="UniProtKB-KW"/>
</dbReference>
<organism evidence="1 2">
    <name type="scientific">Algoriphagus alkaliphilus</name>
    <dbReference type="NCBI Taxonomy" id="279824"/>
    <lineage>
        <taxon>Bacteria</taxon>
        <taxon>Pseudomonadati</taxon>
        <taxon>Bacteroidota</taxon>
        <taxon>Cytophagia</taxon>
        <taxon>Cytophagales</taxon>
        <taxon>Cyclobacteriaceae</taxon>
        <taxon>Algoriphagus</taxon>
    </lineage>
</organism>
<dbReference type="OrthoDB" id="9770553at2"/>
<keyword evidence="1" id="KW-0808">Transferase</keyword>
<dbReference type="Gene3D" id="3.40.50.150">
    <property type="entry name" value="Vaccinia Virus protein VP39"/>
    <property type="match status" value="1"/>
</dbReference>
<proteinExistence type="predicted"/>
<dbReference type="GO" id="GO:0008168">
    <property type="term" value="F:methyltransferase activity"/>
    <property type="evidence" value="ECO:0007669"/>
    <property type="project" value="UniProtKB-KW"/>
</dbReference>